<dbReference type="AlphaFoldDB" id="L2FTD4"/>
<feature type="compositionally biased region" description="Low complexity" evidence="1">
    <location>
        <begin position="246"/>
        <end position="256"/>
    </location>
</feature>
<proteinExistence type="predicted"/>
<feature type="compositionally biased region" description="Polar residues" evidence="1">
    <location>
        <begin position="15"/>
        <end position="27"/>
    </location>
</feature>
<feature type="region of interest" description="Disordered" evidence="1">
    <location>
        <begin position="324"/>
        <end position="421"/>
    </location>
</feature>
<gene>
    <name evidence="2" type="ORF">CGGC5_10225</name>
</gene>
<name>L2FTD4_COLFN</name>
<dbReference type="GO" id="GO:0003677">
    <property type="term" value="F:DNA binding"/>
    <property type="evidence" value="ECO:0007669"/>
    <property type="project" value="UniProtKB-KW"/>
</dbReference>
<organism evidence="2">
    <name type="scientific">Colletotrichum fructicola (strain Nara gc5)</name>
    <name type="common">Anthracnose fungus</name>
    <name type="synonym">Colletotrichum gloeosporioides (strain Nara gc5)</name>
    <dbReference type="NCBI Taxonomy" id="1213859"/>
    <lineage>
        <taxon>Eukaryota</taxon>
        <taxon>Fungi</taxon>
        <taxon>Dikarya</taxon>
        <taxon>Ascomycota</taxon>
        <taxon>Pezizomycotina</taxon>
        <taxon>Sordariomycetes</taxon>
        <taxon>Hypocreomycetidae</taxon>
        <taxon>Glomerellales</taxon>
        <taxon>Glomerellaceae</taxon>
        <taxon>Colletotrichum</taxon>
        <taxon>Colletotrichum gloeosporioides species complex</taxon>
    </lineage>
</organism>
<keyword evidence="2" id="KW-0238">DNA-binding</keyword>
<protein>
    <submittedName>
        <fullName evidence="2">Zinc finger dna-binding protein</fullName>
    </submittedName>
</protein>
<dbReference type="STRING" id="1213859.L2FTD4"/>
<feature type="compositionally biased region" description="Basic and acidic residues" evidence="1">
    <location>
        <begin position="354"/>
        <end position="378"/>
    </location>
</feature>
<feature type="compositionally biased region" description="Pro residues" evidence="1">
    <location>
        <begin position="146"/>
        <end position="156"/>
    </location>
</feature>
<evidence type="ECO:0000313" key="2">
    <source>
        <dbReference type="EMBL" id="ELA29336.1"/>
    </source>
</evidence>
<dbReference type="HOGENOM" id="CLU_599920_0_0_1"/>
<accession>L2FTD4</accession>
<feature type="region of interest" description="Disordered" evidence="1">
    <location>
        <begin position="246"/>
        <end position="276"/>
    </location>
</feature>
<feature type="compositionally biased region" description="Basic residues" evidence="1">
    <location>
        <begin position="257"/>
        <end position="266"/>
    </location>
</feature>
<feature type="compositionally biased region" description="Low complexity" evidence="1">
    <location>
        <begin position="175"/>
        <end position="184"/>
    </location>
</feature>
<dbReference type="EMBL" id="KB020864">
    <property type="protein sequence ID" value="ELA29336.1"/>
    <property type="molecule type" value="Genomic_DNA"/>
</dbReference>
<reference evidence="2" key="1">
    <citation type="submission" date="2012-08" db="EMBL/GenBank/DDBJ databases">
        <title>Genome analysis of Colletotrichum orbiculare and Colletotrichum fructicola.</title>
        <authorList>
            <person name="Gan P.H.P."/>
            <person name="Ikeda K."/>
            <person name="Irieda H."/>
            <person name="Narusaka M."/>
            <person name="O'Connell R.J."/>
            <person name="Narusaka Y."/>
            <person name="Takano Y."/>
            <person name="Kubo Y."/>
            <person name="Shirasu K."/>
        </authorList>
    </citation>
    <scope>NUCLEOTIDE SEQUENCE</scope>
    <source>
        <strain evidence="2">Nara gc5</strain>
    </source>
</reference>
<feature type="compositionally biased region" description="Basic residues" evidence="1">
    <location>
        <begin position="187"/>
        <end position="198"/>
    </location>
</feature>
<evidence type="ECO:0000256" key="1">
    <source>
        <dbReference type="SAM" id="MobiDB-lite"/>
    </source>
</evidence>
<feature type="region of interest" description="Disordered" evidence="1">
    <location>
        <begin position="1"/>
        <end position="33"/>
    </location>
</feature>
<feature type="compositionally biased region" description="Low complexity" evidence="1">
    <location>
        <begin position="324"/>
        <end position="345"/>
    </location>
</feature>
<sequence length="421" mass="44277">MASAAAPPSEDKRGLSQSMHNPHNETSSSEKARPFVSWPQHFIIRKGGTRNSLVPVIPIDLLPDYVEIIGLPKELTISETVGMSNLGEFPKPPSDDLQLNFVSPVAQTREPMLECIEAPAKASKVTTNPTADTRVGDPSKPSRAQGPPPVMPPPPRRVLDWAEDTESVSTDDFSGAENSSGSSSSDHKRRSVSKGKSTRSKEKSTAETAQRMLEVAAATSAHRLAPHLAHRSTSAPAVALSAEAVAKNNSGSNNGKKSNKGNKSKPARPAGSLCPSAASMPVTLEGLSDVGLTELPGWWRKSAGLPVEGTIDVRIFSAAGAAASISNGGKKSPGPASGSGSATGTVSQSKKVKMKNDKEERKTAEEIHSVRLGVERARANASPVPVSSESGKRKMANGNALQAKKAQQVQHQLPVEKLVDI</sequence>
<feature type="region of interest" description="Disordered" evidence="1">
    <location>
        <begin position="118"/>
        <end position="208"/>
    </location>
</feature>